<dbReference type="KEGG" id="cbv:U729_468"/>
<accession>A0A0A7FTJ1</accession>
<dbReference type="CDD" id="cd07344">
    <property type="entry name" value="M48_yhfN_like"/>
    <property type="match status" value="1"/>
</dbReference>
<dbReference type="AlphaFoldDB" id="A0A0A7FTJ1"/>
<dbReference type="EMBL" id="CP006905">
    <property type="protein sequence ID" value="AIY82853.1"/>
    <property type="molecule type" value="Genomic_DNA"/>
</dbReference>
<dbReference type="OrthoDB" id="9811177at2"/>
<reference evidence="2 3" key="1">
    <citation type="journal article" date="2015" name="Infect. Genet. Evol.">
        <title>Genomic sequences of six botulinum neurotoxin-producing strains representing three clostridial species illustrate the mobility and diversity of botulinum neurotoxin genes.</title>
        <authorList>
            <person name="Smith T.J."/>
            <person name="Hill K.K."/>
            <person name="Xie G."/>
            <person name="Foley B.T."/>
            <person name="Williamson C.H."/>
            <person name="Foster J.T."/>
            <person name="Johnson S.L."/>
            <person name="Chertkov O."/>
            <person name="Teshima H."/>
            <person name="Gibbons H.S."/>
            <person name="Johnsky L.A."/>
            <person name="Karavis M.A."/>
            <person name="Smith L.A."/>
        </authorList>
    </citation>
    <scope>NUCLEOTIDE SEQUENCE [LARGE SCALE GENOMIC DNA]</scope>
    <source>
        <strain evidence="2">Sullivan</strain>
    </source>
</reference>
<feature type="domain" description="YgjP-like metallopeptidase" evidence="1">
    <location>
        <begin position="23"/>
        <end position="234"/>
    </location>
</feature>
<keyword evidence="3" id="KW-1185">Reference proteome</keyword>
<protein>
    <recommendedName>
        <fullName evidence="1">YgjP-like metallopeptidase domain-containing protein</fullName>
    </recommendedName>
</protein>
<sequence length="240" mass="28904">MKQIQISYCGKTINVTLIRKKVKNINLRVKICGEVIVTANNRVSEEKIINFVQSKSDFIIKHLERFKDIREKALEEEKDRLDKSKIKYLGKLYNVKFQDKNKTEKEKILNDTIILYIKNIDNEKDKEKIINNWYRDRCLETFNKCYIDTFKKFKKYNIKEVSIVVRKMKSKWGSCMPFKRKITLNSELIKVPYECIEFVMAHELAHLVEQNHSKDFYKVLDDVMKDWKCRKEIIDKVYLK</sequence>
<dbReference type="Pfam" id="PF01863">
    <property type="entry name" value="YgjP-like"/>
    <property type="match status" value="1"/>
</dbReference>
<dbReference type="PANTHER" id="PTHR30399">
    <property type="entry name" value="UNCHARACTERIZED PROTEIN YGJP"/>
    <property type="match status" value="1"/>
</dbReference>
<dbReference type="InterPro" id="IPR053136">
    <property type="entry name" value="UTP_pyrophosphatase-like"/>
</dbReference>
<gene>
    <name evidence="2" type="ORF">U729_468</name>
</gene>
<evidence type="ECO:0000259" key="1">
    <source>
        <dbReference type="Pfam" id="PF01863"/>
    </source>
</evidence>
<dbReference type="PANTHER" id="PTHR30399:SF1">
    <property type="entry name" value="UTP PYROPHOSPHATASE"/>
    <property type="match status" value="1"/>
</dbReference>
<dbReference type="RefSeq" id="WP_052139377.1">
    <property type="nucleotide sequence ID" value="NZ_CP006905.1"/>
</dbReference>
<evidence type="ECO:0000313" key="2">
    <source>
        <dbReference type="EMBL" id="AIY82853.1"/>
    </source>
</evidence>
<dbReference type="STRING" id="1561.NPD11_2525"/>
<dbReference type="InterPro" id="IPR002725">
    <property type="entry name" value="YgjP-like_metallopeptidase"/>
</dbReference>
<name>A0A0A7FTJ1_9CLOT</name>
<dbReference type="HOGENOM" id="CLU_065947_1_1_9"/>
<dbReference type="Proteomes" id="UP000030635">
    <property type="component" value="Chromosome"/>
</dbReference>
<organism evidence="2 3">
    <name type="scientific">Clostridium baratii str. Sullivan</name>
    <dbReference type="NCBI Taxonomy" id="1415775"/>
    <lineage>
        <taxon>Bacteria</taxon>
        <taxon>Bacillati</taxon>
        <taxon>Bacillota</taxon>
        <taxon>Clostridia</taxon>
        <taxon>Eubacteriales</taxon>
        <taxon>Clostridiaceae</taxon>
        <taxon>Clostridium</taxon>
    </lineage>
</organism>
<proteinExistence type="predicted"/>
<evidence type="ECO:0000313" key="3">
    <source>
        <dbReference type="Proteomes" id="UP000030635"/>
    </source>
</evidence>
<dbReference type="eggNOG" id="COG1451">
    <property type="taxonomic scope" value="Bacteria"/>
</dbReference>
<dbReference type="Gene3D" id="3.30.2010.10">
    <property type="entry name" value="Metalloproteases ('zincins'), catalytic domain"/>
    <property type="match status" value="1"/>
</dbReference>